<proteinExistence type="predicted"/>
<name>A0A1E2RX06_9HYPH</name>
<dbReference type="STRING" id="1177755.A7A08_02396"/>
<feature type="transmembrane region" description="Helical" evidence="1">
    <location>
        <begin position="82"/>
        <end position="100"/>
    </location>
</feature>
<keyword evidence="1" id="KW-0472">Membrane</keyword>
<organism evidence="2 3">
    <name type="scientific">Methyloligella halotolerans</name>
    <dbReference type="NCBI Taxonomy" id="1177755"/>
    <lineage>
        <taxon>Bacteria</taxon>
        <taxon>Pseudomonadati</taxon>
        <taxon>Pseudomonadota</taxon>
        <taxon>Alphaproteobacteria</taxon>
        <taxon>Hyphomicrobiales</taxon>
        <taxon>Hyphomicrobiaceae</taxon>
        <taxon>Methyloligella</taxon>
    </lineage>
</organism>
<feature type="transmembrane region" description="Helical" evidence="1">
    <location>
        <begin position="28"/>
        <end position="50"/>
    </location>
</feature>
<evidence type="ECO:0008006" key="4">
    <source>
        <dbReference type="Google" id="ProtNLM"/>
    </source>
</evidence>
<evidence type="ECO:0000256" key="1">
    <source>
        <dbReference type="SAM" id="Phobius"/>
    </source>
</evidence>
<gene>
    <name evidence="2" type="ORF">A7A08_02396</name>
</gene>
<protein>
    <recommendedName>
        <fullName evidence="4">EamA domain-containing protein</fullName>
    </recommendedName>
</protein>
<keyword evidence="3" id="KW-1185">Reference proteome</keyword>
<accession>A0A1E2RX06</accession>
<feature type="transmembrane region" description="Helical" evidence="1">
    <location>
        <begin position="57"/>
        <end position="76"/>
    </location>
</feature>
<keyword evidence="1" id="KW-1133">Transmembrane helix</keyword>
<evidence type="ECO:0000313" key="3">
    <source>
        <dbReference type="Proteomes" id="UP000095087"/>
    </source>
</evidence>
<comment type="caution">
    <text evidence="2">The sequence shown here is derived from an EMBL/GenBank/DDBJ whole genome shotgun (WGS) entry which is preliminary data.</text>
</comment>
<sequence>MNGIFCARYHKSRRTISTARAPRFELSFAMLIAAIVITALAIALIGYLLWKAPRALSAADFAFALLPVLIGILIIARWPHDPLAVGLGVILVLIGVYSANRLHTGH</sequence>
<evidence type="ECO:0000313" key="2">
    <source>
        <dbReference type="EMBL" id="ODA66628.1"/>
    </source>
</evidence>
<keyword evidence="1" id="KW-0812">Transmembrane</keyword>
<dbReference type="EMBL" id="MASI01000006">
    <property type="protein sequence ID" value="ODA66628.1"/>
    <property type="molecule type" value="Genomic_DNA"/>
</dbReference>
<reference evidence="2 3" key="1">
    <citation type="submission" date="2016-07" db="EMBL/GenBank/DDBJ databases">
        <title>Draft genome sequence of Methyloligella halotolerans C2T (VKM B-2706T=CCUG 61687T=DSM 25045T), a halotolerant polyhydroxybutyrate accumulating methylotroph.</title>
        <authorList>
            <person name="Vasilenko O.V."/>
            <person name="Doronina N.V."/>
            <person name="Poroshina M.N."/>
            <person name="Tarlachkov S.V."/>
            <person name="Trotsenko Y.A."/>
        </authorList>
    </citation>
    <scope>NUCLEOTIDE SEQUENCE [LARGE SCALE GENOMIC DNA]</scope>
    <source>
        <strain evidence="2 3">VKM B-2706</strain>
    </source>
</reference>
<dbReference type="Proteomes" id="UP000095087">
    <property type="component" value="Unassembled WGS sequence"/>
</dbReference>
<dbReference type="AlphaFoldDB" id="A0A1E2RX06"/>